<accession>A0A392UYR1</accession>
<feature type="region of interest" description="Disordered" evidence="1">
    <location>
        <begin position="45"/>
        <end position="73"/>
    </location>
</feature>
<dbReference type="Proteomes" id="UP000265520">
    <property type="component" value="Unassembled WGS sequence"/>
</dbReference>
<name>A0A392UYR1_9FABA</name>
<evidence type="ECO:0000313" key="2">
    <source>
        <dbReference type="EMBL" id="MCI80129.1"/>
    </source>
</evidence>
<reference evidence="2 3" key="1">
    <citation type="journal article" date="2018" name="Front. Plant Sci.">
        <title>Red Clover (Trifolium pratense) and Zigzag Clover (T. medium) - A Picture of Genomic Similarities and Differences.</title>
        <authorList>
            <person name="Dluhosova J."/>
            <person name="Istvanek J."/>
            <person name="Nedelnik J."/>
            <person name="Repkova J."/>
        </authorList>
    </citation>
    <scope>NUCLEOTIDE SEQUENCE [LARGE SCALE GENOMIC DNA]</scope>
    <source>
        <strain evidence="3">cv. 10/8</strain>
        <tissue evidence="2">Leaf</tissue>
    </source>
</reference>
<evidence type="ECO:0000313" key="3">
    <source>
        <dbReference type="Proteomes" id="UP000265520"/>
    </source>
</evidence>
<protein>
    <submittedName>
        <fullName evidence="2">Uncharacterized protein</fullName>
    </submittedName>
</protein>
<proteinExistence type="predicted"/>
<sequence>QVLLYNSRMRLFPGKLMSRWSGPFVIKEVFPHGAVELLKPGGWGRSKLQSERTTVEDIQGRRVGSPQCDLPSS</sequence>
<dbReference type="AlphaFoldDB" id="A0A392UYR1"/>
<organism evidence="2 3">
    <name type="scientific">Trifolium medium</name>
    <dbReference type="NCBI Taxonomy" id="97028"/>
    <lineage>
        <taxon>Eukaryota</taxon>
        <taxon>Viridiplantae</taxon>
        <taxon>Streptophyta</taxon>
        <taxon>Embryophyta</taxon>
        <taxon>Tracheophyta</taxon>
        <taxon>Spermatophyta</taxon>
        <taxon>Magnoliopsida</taxon>
        <taxon>eudicotyledons</taxon>
        <taxon>Gunneridae</taxon>
        <taxon>Pentapetalae</taxon>
        <taxon>rosids</taxon>
        <taxon>fabids</taxon>
        <taxon>Fabales</taxon>
        <taxon>Fabaceae</taxon>
        <taxon>Papilionoideae</taxon>
        <taxon>50 kb inversion clade</taxon>
        <taxon>NPAAA clade</taxon>
        <taxon>Hologalegina</taxon>
        <taxon>IRL clade</taxon>
        <taxon>Trifolieae</taxon>
        <taxon>Trifolium</taxon>
    </lineage>
</organism>
<comment type="caution">
    <text evidence="2">The sequence shown here is derived from an EMBL/GenBank/DDBJ whole genome shotgun (WGS) entry which is preliminary data.</text>
</comment>
<evidence type="ECO:0000256" key="1">
    <source>
        <dbReference type="SAM" id="MobiDB-lite"/>
    </source>
</evidence>
<keyword evidence="3" id="KW-1185">Reference proteome</keyword>
<dbReference type="EMBL" id="LXQA010988476">
    <property type="protein sequence ID" value="MCI80129.1"/>
    <property type="molecule type" value="Genomic_DNA"/>
</dbReference>
<feature type="compositionally biased region" description="Basic and acidic residues" evidence="1">
    <location>
        <begin position="48"/>
        <end position="60"/>
    </location>
</feature>
<feature type="non-terminal residue" evidence="2">
    <location>
        <position position="1"/>
    </location>
</feature>